<dbReference type="Pfam" id="PF04191">
    <property type="entry name" value="PEMT"/>
    <property type="match status" value="1"/>
</dbReference>
<accession>A0ABN2LG34</accession>
<sequence length="320" mass="33962">MNQAAGALLGSGRWVRESAASRTIGRAYFGLQAIAGAVWWIAVFTVPAVRRATLGGIDPVLMAAADVPLFVLASALVALGARWAVWIAVPWTLLVAGAMIVVATVTGAAGWGALLMGAAGIGSALAWLLLRFGRIPADAALAGPLGFGTARRGTPPLRQLVRTLLQMSVFWILFLGVIPLGIALLEWRWALRVEFPVAVRVLGAGILLLASALGVWSAFAMALRGDGTPLPSAAANRLVLTGPYRLVRNPMALAGIVQAFGVGLCGSSWLVAVYALCGILYWNELVRPFEEDDLARRFGAEFEAYRARVRCWVPRLRPVG</sequence>
<organism evidence="6 7">
    <name type="scientific">Leucobacter iarius</name>
    <dbReference type="NCBI Taxonomy" id="333963"/>
    <lineage>
        <taxon>Bacteria</taxon>
        <taxon>Bacillati</taxon>
        <taxon>Actinomycetota</taxon>
        <taxon>Actinomycetes</taxon>
        <taxon>Micrococcales</taxon>
        <taxon>Microbacteriaceae</taxon>
        <taxon>Leucobacter</taxon>
    </lineage>
</organism>
<protein>
    <submittedName>
        <fullName evidence="6">Isoprenylcysteine carboxylmethyltransferase family protein</fullName>
    </submittedName>
</protein>
<feature type="transmembrane region" description="Helical" evidence="5">
    <location>
        <begin position="85"/>
        <end position="105"/>
    </location>
</feature>
<evidence type="ECO:0000313" key="7">
    <source>
        <dbReference type="Proteomes" id="UP001500851"/>
    </source>
</evidence>
<dbReference type="EMBL" id="BAAAOB010000001">
    <property type="protein sequence ID" value="GAA1786959.1"/>
    <property type="molecule type" value="Genomic_DNA"/>
</dbReference>
<keyword evidence="3 5" id="KW-1133">Transmembrane helix</keyword>
<evidence type="ECO:0000256" key="5">
    <source>
        <dbReference type="SAM" id="Phobius"/>
    </source>
</evidence>
<evidence type="ECO:0000256" key="3">
    <source>
        <dbReference type="ARBA" id="ARBA00022989"/>
    </source>
</evidence>
<evidence type="ECO:0000313" key="6">
    <source>
        <dbReference type="EMBL" id="GAA1786959.1"/>
    </source>
</evidence>
<dbReference type="InterPro" id="IPR007318">
    <property type="entry name" value="Phopholipid_MeTrfase"/>
</dbReference>
<name>A0ABN2LG34_9MICO</name>
<keyword evidence="2 5" id="KW-0812">Transmembrane</keyword>
<dbReference type="RefSeq" id="WP_344031066.1">
    <property type="nucleotide sequence ID" value="NZ_BAAAOB010000001.1"/>
</dbReference>
<feature type="transmembrane region" description="Helical" evidence="5">
    <location>
        <begin position="256"/>
        <end position="282"/>
    </location>
</feature>
<dbReference type="Gene3D" id="1.20.120.1630">
    <property type="match status" value="1"/>
</dbReference>
<comment type="caution">
    <text evidence="6">The sequence shown here is derived from an EMBL/GenBank/DDBJ whole genome shotgun (WGS) entry which is preliminary data.</text>
</comment>
<feature type="transmembrane region" description="Helical" evidence="5">
    <location>
        <begin position="197"/>
        <end position="219"/>
    </location>
</feature>
<keyword evidence="7" id="KW-1185">Reference proteome</keyword>
<dbReference type="Proteomes" id="UP001500851">
    <property type="component" value="Unassembled WGS sequence"/>
</dbReference>
<evidence type="ECO:0000256" key="1">
    <source>
        <dbReference type="ARBA" id="ARBA00004127"/>
    </source>
</evidence>
<evidence type="ECO:0000256" key="4">
    <source>
        <dbReference type="ARBA" id="ARBA00023136"/>
    </source>
</evidence>
<proteinExistence type="predicted"/>
<reference evidence="6 7" key="1">
    <citation type="journal article" date="2019" name="Int. J. Syst. Evol. Microbiol.">
        <title>The Global Catalogue of Microorganisms (GCM) 10K type strain sequencing project: providing services to taxonomists for standard genome sequencing and annotation.</title>
        <authorList>
            <consortium name="The Broad Institute Genomics Platform"/>
            <consortium name="The Broad Institute Genome Sequencing Center for Infectious Disease"/>
            <person name="Wu L."/>
            <person name="Ma J."/>
        </authorList>
    </citation>
    <scope>NUCLEOTIDE SEQUENCE [LARGE SCALE GENOMIC DNA]</scope>
    <source>
        <strain evidence="6 7">JCM 14736</strain>
    </source>
</reference>
<evidence type="ECO:0000256" key="2">
    <source>
        <dbReference type="ARBA" id="ARBA00022692"/>
    </source>
</evidence>
<gene>
    <name evidence="6" type="ORF">GCM10009768_14910</name>
</gene>
<feature type="transmembrane region" description="Helical" evidence="5">
    <location>
        <begin position="60"/>
        <end position="79"/>
    </location>
</feature>
<keyword evidence="4 5" id="KW-0472">Membrane</keyword>
<feature type="transmembrane region" description="Helical" evidence="5">
    <location>
        <begin position="27"/>
        <end position="48"/>
    </location>
</feature>
<comment type="subcellular location">
    <subcellularLocation>
        <location evidence="1">Endomembrane system</location>
        <topology evidence="1">Multi-pass membrane protein</topology>
    </subcellularLocation>
</comment>
<feature type="transmembrane region" description="Helical" evidence="5">
    <location>
        <begin position="164"/>
        <end position="185"/>
    </location>
</feature>